<dbReference type="Proteomes" id="UP000189464">
    <property type="component" value="Chromosome"/>
</dbReference>
<reference evidence="1 2" key="1">
    <citation type="journal article" date="2016" name="Int. J. Syst. Evol. Microbiol.">
        <title>Desulfotomaculum ferrireducens sp. nov., a moderately thermophilic sulfate-reducing and dissimilatory Fe(III)-reducing bacterium isolated from compost.</title>
        <authorList>
            <person name="Yang G."/>
            <person name="Guo J."/>
            <person name="Zhuang L."/>
            <person name="Yuan Y."/>
            <person name="Zhou S."/>
        </authorList>
    </citation>
    <scope>NUCLEOTIDE SEQUENCE [LARGE SCALE GENOMIC DNA]</scope>
    <source>
        <strain evidence="1 2">GSS09</strain>
    </source>
</reference>
<accession>A0A1S6IZ36</accession>
<keyword evidence="2" id="KW-1185">Reference proteome</keyword>
<evidence type="ECO:0000313" key="2">
    <source>
        <dbReference type="Proteomes" id="UP000189464"/>
    </source>
</evidence>
<gene>
    <name evidence="1" type="ORF">B0537_13690</name>
</gene>
<dbReference type="OrthoDB" id="1787285at2"/>
<dbReference type="RefSeq" id="WP_149026686.1">
    <property type="nucleotide sequence ID" value="NZ_CP019698.1"/>
</dbReference>
<dbReference type="EMBL" id="CP019698">
    <property type="protein sequence ID" value="AQS60031.1"/>
    <property type="molecule type" value="Genomic_DNA"/>
</dbReference>
<name>A0A1S6IZ36_9FIRM</name>
<evidence type="ECO:0000313" key="1">
    <source>
        <dbReference type="EMBL" id="AQS60031.1"/>
    </source>
</evidence>
<protein>
    <submittedName>
        <fullName evidence="1">Uncharacterized protein</fullName>
    </submittedName>
</protein>
<dbReference type="KEGG" id="dfg:B0537_13690"/>
<dbReference type="AlphaFoldDB" id="A0A1S6IZ36"/>
<sequence>MNSFPDIGQSVFHVRTQKPCIVLGGCPGSRLVTIRFENRSVASVRLEEVVPNKTSVCPRCGKRIKPVQDGVCKLCKATRCSRCRRCRC</sequence>
<organism evidence="1 2">
    <name type="scientific">Desulforamulus ferrireducens</name>
    <dbReference type="NCBI Taxonomy" id="1833852"/>
    <lineage>
        <taxon>Bacteria</taxon>
        <taxon>Bacillati</taxon>
        <taxon>Bacillota</taxon>
        <taxon>Clostridia</taxon>
        <taxon>Eubacteriales</taxon>
        <taxon>Peptococcaceae</taxon>
        <taxon>Desulforamulus</taxon>
    </lineage>
</organism>
<proteinExistence type="predicted"/>